<proteinExistence type="predicted"/>
<protein>
    <submittedName>
        <fullName evidence="1">Uncharacterized protein</fullName>
    </submittedName>
</protein>
<dbReference type="EMBL" id="JAHRIN010052598">
    <property type="protein sequence ID" value="MEQ2210206.1"/>
    <property type="molecule type" value="Genomic_DNA"/>
</dbReference>
<keyword evidence="2" id="KW-1185">Reference proteome</keyword>
<comment type="caution">
    <text evidence="1">The sequence shown here is derived from an EMBL/GenBank/DDBJ whole genome shotgun (WGS) entry which is preliminary data.</text>
</comment>
<accession>A0ABV0RQL3</accession>
<feature type="non-terminal residue" evidence="1">
    <location>
        <position position="52"/>
    </location>
</feature>
<evidence type="ECO:0000313" key="1">
    <source>
        <dbReference type="EMBL" id="MEQ2210206.1"/>
    </source>
</evidence>
<organism evidence="1 2">
    <name type="scientific">Xenoophorus captivus</name>
    <dbReference type="NCBI Taxonomy" id="1517983"/>
    <lineage>
        <taxon>Eukaryota</taxon>
        <taxon>Metazoa</taxon>
        <taxon>Chordata</taxon>
        <taxon>Craniata</taxon>
        <taxon>Vertebrata</taxon>
        <taxon>Euteleostomi</taxon>
        <taxon>Actinopterygii</taxon>
        <taxon>Neopterygii</taxon>
        <taxon>Teleostei</taxon>
        <taxon>Neoteleostei</taxon>
        <taxon>Acanthomorphata</taxon>
        <taxon>Ovalentaria</taxon>
        <taxon>Atherinomorphae</taxon>
        <taxon>Cyprinodontiformes</taxon>
        <taxon>Goodeidae</taxon>
        <taxon>Xenoophorus</taxon>
    </lineage>
</organism>
<evidence type="ECO:0000313" key="2">
    <source>
        <dbReference type="Proteomes" id="UP001434883"/>
    </source>
</evidence>
<reference evidence="1 2" key="1">
    <citation type="submission" date="2021-06" db="EMBL/GenBank/DDBJ databases">
        <authorList>
            <person name="Palmer J.M."/>
        </authorList>
    </citation>
    <scope>NUCLEOTIDE SEQUENCE [LARGE SCALE GENOMIC DNA]</scope>
    <source>
        <strain evidence="1 2">XC_2019</strain>
        <tissue evidence="1">Muscle</tissue>
    </source>
</reference>
<dbReference type="Proteomes" id="UP001434883">
    <property type="component" value="Unassembled WGS sequence"/>
</dbReference>
<sequence>MISSLSATKTTSLHSSRQAPLFLQGFKSEENFSSEEHLDVGYGDHWLRVDYR</sequence>
<gene>
    <name evidence="1" type="ORF">XENOCAPTIV_009806</name>
</gene>
<name>A0ABV0RQL3_9TELE</name>